<dbReference type="HOGENOM" id="CLU_115719_0_0_11"/>
<evidence type="ECO:0000259" key="2">
    <source>
        <dbReference type="Pfam" id="PF14340"/>
    </source>
</evidence>
<dbReference type="InParanoid" id="C8XJT0"/>
<feature type="transmembrane region" description="Helical" evidence="1">
    <location>
        <begin position="23"/>
        <end position="41"/>
    </location>
</feature>
<feature type="transmembrane region" description="Helical" evidence="1">
    <location>
        <begin position="116"/>
        <end position="142"/>
    </location>
</feature>
<reference evidence="4" key="1">
    <citation type="submission" date="2009-09" db="EMBL/GenBank/DDBJ databases">
        <title>The complete genome of Nakamurella multipartita DSM 44233.</title>
        <authorList>
            <consortium name="US DOE Joint Genome Institute (JGI-PGF)"/>
            <person name="Lucas S."/>
            <person name="Copeland A."/>
            <person name="Lapidus A."/>
            <person name="Glavina del Rio T."/>
            <person name="Dalin E."/>
            <person name="Tice H."/>
            <person name="Bruce D."/>
            <person name="Goodwin L."/>
            <person name="Pitluck S."/>
            <person name="Kyrpides N."/>
            <person name="Mavromatis K."/>
            <person name="Ivanova N."/>
            <person name="Ovchinnikova G."/>
            <person name="Sims D."/>
            <person name="Meincke L."/>
            <person name="Brettin T."/>
            <person name="Detter J.C."/>
            <person name="Han C."/>
            <person name="Larimer F."/>
            <person name="Land M."/>
            <person name="Hauser L."/>
            <person name="Markowitz V."/>
            <person name="Cheng J.-F."/>
            <person name="Hugenholtz P."/>
            <person name="Woyke T."/>
            <person name="Wu D."/>
            <person name="Klenk H.-P."/>
            <person name="Eisen J.A."/>
        </authorList>
    </citation>
    <scope>NUCLEOTIDE SEQUENCE [LARGE SCALE GENOMIC DNA]</scope>
    <source>
        <strain evidence="4">ATCC 700099 / DSM 44233 / CIP 104796 / JCM 9543 / NBRC 105858 / Y-104</strain>
    </source>
</reference>
<keyword evidence="1" id="KW-0812">Transmembrane</keyword>
<keyword evidence="4" id="KW-1185">Reference proteome</keyword>
<dbReference type="KEGG" id="nml:Namu_4354"/>
<sequence length="174" mass="18389">MALVRARSVAEVFRFPNPVNEKVARSVGGLVVLLTVAVLVFRTPWLLWALAIGFWLRVAFGPRVSPFAVLASRVIAPRLGPARLVPGPPKRFAQAIGATLSTAALVAYYLGAPTAAWVLVGLITVAAFLESVFAICLGCIIFGRLQALGVIPASVCEACNDIRLRRPQPASGSG</sequence>
<keyword evidence="1" id="KW-0472">Membrane</keyword>
<dbReference type="EMBL" id="CP001737">
    <property type="protein sequence ID" value="ACV80641.1"/>
    <property type="molecule type" value="Genomic_DNA"/>
</dbReference>
<evidence type="ECO:0000313" key="4">
    <source>
        <dbReference type="Proteomes" id="UP000002218"/>
    </source>
</evidence>
<accession>C8XJT0</accession>
<reference evidence="3 4" key="2">
    <citation type="journal article" date="2010" name="Stand. Genomic Sci.">
        <title>Complete genome sequence of Nakamurella multipartita type strain (Y-104).</title>
        <authorList>
            <person name="Tice H."/>
            <person name="Mayilraj S."/>
            <person name="Sims D."/>
            <person name="Lapidus A."/>
            <person name="Nolan M."/>
            <person name="Lucas S."/>
            <person name="Glavina Del Rio T."/>
            <person name="Copeland A."/>
            <person name="Cheng J.F."/>
            <person name="Meincke L."/>
            <person name="Bruce D."/>
            <person name="Goodwin L."/>
            <person name="Pitluck S."/>
            <person name="Ivanova N."/>
            <person name="Mavromatis K."/>
            <person name="Ovchinnikova G."/>
            <person name="Pati A."/>
            <person name="Chen A."/>
            <person name="Palaniappan K."/>
            <person name="Land M."/>
            <person name="Hauser L."/>
            <person name="Chang Y.J."/>
            <person name="Jeffries C.D."/>
            <person name="Detter J.C."/>
            <person name="Brettin T."/>
            <person name="Rohde M."/>
            <person name="Goker M."/>
            <person name="Bristow J."/>
            <person name="Eisen J.A."/>
            <person name="Markowitz V."/>
            <person name="Hugenholtz P."/>
            <person name="Kyrpides N.C."/>
            <person name="Klenk H.P."/>
            <person name="Chen F."/>
        </authorList>
    </citation>
    <scope>NUCLEOTIDE SEQUENCE [LARGE SCALE GENOMIC DNA]</scope>
    <source>
        <strain evidence="4">ATCC 700099 / DSM 44233 / CIP 104796 / JCM 9543 / NBRC 105858 / Y-104</strain>
    </source>
</reference>
<dbReference type="InterPro" id="IPR025508">
    <property type="entry name" value="DUF4395"/>
</dbReference>
<dbReference type="Pfam" id="PF14340">
    <property type="entry name" value="DUF4395"/>
    <property type="match status" value="1"/>
</dbReference>
<dbReference type="RefSeq" id="WP_015749465.1">
    <property type="nucleotide sequence ID" value="NC_013235.1"/>
</dbReference>
<protein>
    <recommendedName>
        <fullName evidence="2">DUF4395 domain-containing protein</fullName>
    </recommendedName>
</protein>
<gene>
    <name evidence="3" type="ordered locus">Namu_4354</name>
</gene>
<feature type="domain" description="DUF4395" evidence="2">
    <location>
        <begin position="19"/>
        <end position="146"/>
    </location>
</feature>
<organism evidence="3 4">
    <name type="scientific">Nakamurella multipartita (strain ATCC 700099 / DSM 44233 / CIP 104796 / JCM 9543 / NBRC 105858 / Y-104)</name>
    <name type="common">Microsphaera multipartita</name>
    <dbReference type="NCBI Taxonomy" id="479431"/>
    <lineage>
        <taxon>Bacteria</taxon>
        <taxon>Bacillati</taxon>
        <taxon>Actinomycetota</taxon>
        <taxon>Actinomycetes</taxon>
        <taxon>Nakamurellales</taxon>
        <taxon>Nakamurellaceae</taxon>
        <taxon>Nakamurella</taxon>
    </lineage>
</organism>
<dbReference type="Proteomes" id="UP000002218">
    <property type="component" value="Chromosome"/>
</dbReference>
<evidence type="ECO:0000256" key="1">
    <source>
        <dbReference type="SAM" id="Phobius"/>
    </source>
</evidence>
<name>C8XJT0_NAKMY</name>
<keyword evidence="1" id="KW-1133">Transmembrane helix</keyword>
<feature type="transmembrane region" description="Helical" evidence="1">
    <location>
        <begin position="92"/>
        <end position="110"/>
    </location>
</feature>
<dbReference type="STRING" id="479431.Namu_4354"/>
<dbReference type="AlphaFoldDB" id="C8XJT0"/>
<evidence type="ECO:0000313" key="3">
    <source>
        <dbReference type="EMBL" id="ACV80641.1"/>
    </source>
</evidence>
<dbReference type="eggNOG" id="ENOG5032J0V">
    <property type="taxonomic scope" value="Bacteria"/>
</dbReference>
<proteinExistence type="predicted"/>
<dbReference type="OrthoDB" id="345402at2"/>